<keyword evidence="2" id="KW-1003">Cell membrane</keyword>
<dbReference type="PANTHER" id="PTHR10010:SF46">
    <property type="entry name" value="SODIUM-DEPENDENT PHOSPHATE TRANSPORT PROTEIN 2B"/>
    <property type="match status" value="1"/>
</dbReference>
<gene>
    <name evidence="8" type="ORF">HOLDEFILI_01565</name>
</gene>
<dbReference type="NCBIfam" id="NF037997">
    <property type="entry name" value="Na_Pi_symport"/>
    <property type="match status" value="1"/>
</dbReference>
<feature type="transmembrane region" description="Helical" evidence="6">
    <location>
        <begin position="6"/>
        <end position="24"/>
    </location>
</feature>
<feature type="transmembrane region" description="Helical" evidence="6">
    <location>
        <begin position="131"/>
        <end position="151"/>
    </location>
</feature>
<dbReference type="GO" id="GO:0044341">
    <property type="term" value="P:sodium-dependent phosphate transport"/>
    <property type="evidence" value="ECO:0007669"/>
    <property type="project" value="InterPro"/>
</dbReference>
<evidence type="ECO:0000259" key="7">
    <source>
        <dbReference type="Pfam" id="PF01895"/>
    </source>
</evidence>
<dbReference type="InterPro" id="IPR026022">
    <property type="entry name" value="PhoU_dom"/>
</dbReference>
<feature type="transmembrane region" description="Helical" evidence="6">
    <location>
        <begin position="207"/>
        <end position="228"/>
    </location>
</feature>
<dbReference type="PANTHER" id="PTHR10010">
    <property type="entry name" value="SOLUTE CARRIER FAMILY 34 SODIUM PHOSPHATE , MEMBER 2-RELATED"/>
    <property type="match status" value="1"/>
</dbReference>
<evidence type="ECO:0000256" key="4">
    <source>
        <dbReference type="ARBA" id="ARBA00022989"/>
    </source>
</evidence>
<feature type="transmembrane region" description="Helical" evidence="6">
    <location>
        <begin position="163"/>
        <end position="187"/>
    </location>
</feature>
<dbReference type="InterPro" id="IPR003841">
    <property type="entry name" value="Na/Pi_transpt"/>
</dbReference>
<dbReference type="Pfam" id="PF01895">
    <property type="entry name" value="PhoU"/>
    <property type="match status" value="1"/>
</dbReference>
<feature type="transmembrane region" description="Helical" evidence="6">
    <location>
        <begin position="102"/>
        <end position="125"/>
    </location>
</feature>
<keyword evidence="4 6" id="KW-1133">Transmembrane helix</keyword>
<evidence type="ECO:0000256" key="1">
    <source>
        <dbReference type="ARBA" id="ARBA00004651"/>
    </source>
</evidence>
<feature type="transmembrane region" description="Helical" evidence="6">
    <location>
        <begin position="45"/>
        <end position="63"/>
    </location>
</feature>
<feature type="transmembrane region" description="Helical" evidence="6">
    <location>
        <begin position="240"/>
        <end position="266"/>
    </location>
</feature>
<dbReference type="GO" id="GO:0005886">
    <property type="term" value="C:plasma membrane"/>
    <property type="evidence" value="ECO:0007669"/>
    <property type="project" value="UniProtKB-SubCell"/>
</dbReference>
<protein>
    <submittedName>
        <fullName evidence="8">Na/Pi-cotransporter II-like protein</fullName>
    </submittedName>
</protein>
<evidence type="ECO:0000313" key="8">
    <source>
        <dbReference type="EMBL" id="EEF68275.1"/>
    </source>
</evidence>
<feature type="transmembrane region" description="Helical" evidence="6">
    <location>
        <begin position="286"/>
        <end position="305"/>
    </location>
</feature>
<evidence type="ECO:0000256" key="6">
    <source>
        <dbReference type="SAM" id="Phobius"/>
    </source>
</evidence>
<proteinExistence type="predicted"/>
<dbReference type="EMBL" id="ACCF01000088">
    <property type="protein sequence ID" value="EEF68275.1"/>
    <property type="molecule type" value="Genomic_DNA"/>
</dbReference>
<dbReference type="STRING" id="545696.HOLDEFILI_01565"/>
<keyword evidence="5 6" id="KW-0472">Membrane</keyword>
<dbReference type="Proteomes" id="UP000005950">
    <property type="component" value="Unassembled WGS sequence"/>
</dbReference>
<name>B9Y6X2_9FIRM</name>
<sequence>MMELSFIIALMGGLALFLYGMKMMSDGLELCAGDRLQSILERLTSNRLMGVIVGALITALIQSSSATTVMTVGFVNAGLMTLPQAVGVIMGANIGTTITGQLIALDIGAAAPAIALVGVVMVVFLKKEKTNAVGMIVGGLGILFIGMGMMSDAMAPLRNDPTFLSLITAFNNPIIAVLTGAVFTAIIQSSSASIGILQTLANNGLITLQHSVFILFGMNIGTCITAVLSSLSSSRNAKRVALVHLLFNIGGALLFSVAVLALPLTAWIAQFTPANPAAQIANFHTLFNVVTTLVLLPLGNGLAALSMKLLPQEKEASVPAIEITRIPEQRLGNVTISLHEISELLNRMYNLVQSSLDEAFRGLTTLEWDKEKILEQESEIDAMHRKIIDAIPYVATARMNVEDSRRLNILFKINNDLERMGDHVLNLSEHASQILKEKQKITPEAHQELADLRTILDQTASLLPAIEEYHQSATLQHIDQLEEQMDQCCEKSRQDQIKRLRSQQIDGSLCVVFSEVLTDLERIHDHYHNLAQQLYHEEMTAS</sequence>
<dbReference type="InterPro" id="IPR038078">
    <property type="entry name" value="PhoU-like_sf"/>
</dbReference>
<evidence type="ECO:0000256" key="3">
    <source>
        <dbReference type="ARBA" id="ARBA00022692"/>
    </source>
</evidence>
<accession>B9Y6X2</accession>
<comment type="caution">
    <text evidence="8">The sequence shown here is derived from an EMBL/GenBank/DDBJ whole genome shotgun (WGS) entry which is preliminary data.</text>
</comment>
<dbReference type="SUPFAM" id="SSF109755">
    <property type="entry name" value="PhoU-like"/>
    <property type="match status" value="1"/>
</dbReference>
<dbReference type="HOGENOM" id="CLU_025623_0_1_9"/>
<dbReference type="AlphaFoldDB" id="B9Y6X2"/>
<dbReference type="RefSeq" id="WP_006058757.1">
    <property type="nucleotide sequence ID" value="NZ_GG657556.1"/>
</dbReference>
<dbReference type="Gene3D" id="1.20.58.220">
    <property type="entry name" value="Phosphate transport system protein phou homolog 2, domain 2"/>
    <property type="match status" value="1"/>
</dbReference>
<reference evidence="8 9" key="1">
    <citation type="submission" date="2008-12" db="EMBL/GenBank/DDBJ databases">
        <authorList>
            <person name="Fulton L."/>
            <person name="Clifton S."/>
            <person name="Fulton B."/>
            <person name="Xu J."/>
            <person name="Minx P."/>
            <person name="Pepin K.H."/>
            <person name="Johnson M."/>
            <person name="Bhonagiri V."/>
            <person name="Nash W.E."/>
            <person name="Mardis E.R."/>
            <person name="Wilson R.K."/>
        </authorList>
    </citation>
    <scope>NUCLEOTIDE SEQUENCE [LARGE SCALE GENOMIC DNA]</scope>
    <source>
        <strain evidence="8 9">DSM 12042</strain>
    </source>
</reference>
<dbReference type="NCBIfam" id="TIGR00704">
    <property type="entry name" value="NaPi_cotrn_rel"/>
    <property type="match status" value="1"/>
</dbReference>
<evidence type="ECO:0000313" key="9">
    <source>
        <dbReference type="Proteomes" id="UP000005950"/>
    </source>
</evidence>
<dbReference type="InterPro" id="IPR004633">
    <property type="entry name" value="NaPi_cotrn-rel/YqeW-like"/>
</dbReference>
<dbReference type="Pfam" id="PF02690">
    <property type="entry name" value="Na_Pi_cotrans"/>
    <property type="match status" value="1"/>
</dbReference>
<dbReference type="GO" id="GO:0005436">
    <property type="term" value="F:sodium:phosphate symporter activity"/>
    <property type="evidence" value="ECO:0007669"/>
    <property type="project" value="InterPro"/>
</dbReference>
<dbReference type="eggNOG" id="COG1283">
    <property type="taxonomic scope" value="Bacteria"/>
</dbReference>
<feature type="domain" description="PhoU" evidence="7">
    <location>
        <begin position="345"/>
        <end position="429"/>
    </location>
</feature>
<organism evidence="8 9">
    <name type="scientific">Holdemania filiformis DSM 12042</name>
    <dbReference type="NCBI Taxonomy" id="545696"/>
    <lineage>
        <taxon>Bacteria</taxon>
        <taxon>Bacillati</taxon>
        <taxon>Bacillota</taxon>
        <taxon>Erysipelotrichia</taxon>
        <taxon>Erysipelotrichales</taxon>
        <taxon>Erysipelotrichaceae</taxon>
        <taxon>Holdemania</taxon>
    </lineage>
</organism>
<evidence type="ECO:0000256" key="2">
    <source>
        <dbReference type="ARBA" id="ARBA00022475"/>
    </source>
</evidence>
<reference evidence="8 9" key="2">
    <citation type="submission" date="2009-02" db="EMBL/GenBank/DDBJ databases">
        <title>Draft genome sequence of Holdemania filiformis DSM 12042.</title>
        <authorList>
            <person name="Sudarsanam P."/>
            <person name="Ley R."/>
            <person name="Guruge J."/>
            <person name="Turnbaugh P.J."/>
            <person name="Mahowald M."/>
            <person name="Liep D."/>
            <person name="Gordon J."/>
        </authorList>
    </citation>
    <scope>NUCLEOTIDE SEQUENCE [LARGE SCALE GENOMIC DNA]</scope>
    <source>
        <strain evidence="8 9">DSM 12042</strain>
    </source>
</reference>
<evidence type="ECO:0000256" key="5">
    <source>
        <dbReference type="ARBA" id="ARBA00023136"/>
    </source>
</evidence>
<keyword evidence="3 6" id="KW-0812">Transmembrane</keyword>
<comment type="subcellular location">
    <subcellularLocation>
        <location evidence="1">Cell membrane</location>
        <topology evidence="1">Multi-pass membrane protein</topology>
    </subcellularLocation>
</comment>